<comment type="caution">
    <text evidence="1">The sequence shown here is derived from an EMBL/GenBank/DDBJ whole genome shotgun (WGS) entry which is preliminary data.</text>
</comment>
<protein>
    <submittedName>
        <fullName evidence="1">Uncharacterized protein</fullName>
    </submittedName>
</protein>
<dbReference type="EMBL" id="BAABBY010000002">
    <property type="protein sequence ID" value="GAA4199606.1"/>
    <property type="molecule type" value="Genomic_DNA"/>
</dbReference>
<proteinExistence type="predicted"/>
<keyword evidence="2" id="KW-1185">Reference proteome</keyword>
<accession>A0ABP8B751</accession>
<dbReference type="Proteomes" id="UP001501772">
    <property type="component" value="Unassembled WGS sequence"/>
</dbReference>
<sequence length="51" mass="6246">MAQNKINEKGATDEHRYTQIFIRFHPFHLWLNNIGNKHEKNIKPFIREQEL</sequence>
<organism evidence="1 2">
    <name type="scientific">Pedobacter jeongneungensis</name>
    <dbReference type="NCBI Taxonomy" id="947309"/>
    <lineage>
        <taxon>Bacteria</taxon>
        <taxon>Pseudomonadati</taxon>
        <taxon>Bacteroidota</taxon>
        <taxon>Sphingobacteriia</taxon>
        <taxon>Sphingobacteriales</taxon>
        <taxon>Sphingobacteriaceae</taxon>
        <taxon>Pedobacter</taxon>
    </lineage>
</organism>
<evidence type="ECO:0000313" key="2">
    <source>
        <dbReference type="Proteomes" id="UP001501772"/>
    </source>
</evidence>
<reference evidence="2" key="1">
    <citation type="journal article" date="2019" name="Int. J. Syst. Evol. Microbiol.">
        <title>The Global Catalogue of Microorganisms (GCM) 10K type strain sequencing project: providing services to taxonomists for standard genome sequencing and annotation.</title>
        <authorList>
            <consortium name="The Broad Institute Genomics Platform"/>
            <consortium name="The Broad Institute Genome Sequencing Center for Infectious Disease"/>
            <person name="Wu L."/>
            <person name="Ma J."/>
        </authorList>
    </citation>
    <scope>NUCLEOTIDE SEQUENCE [LARGE SCALE GENOMIC DNA]</scope>
    <source>
        <strain evidence="2">JCM 17626</strain>
    </source>
</reference>
<gene>
    <name evidence="1" type="ORF">GCM10022289_10210</name>
</gene>
<name>A0ABP8B751_9SPHI</name>
<evidence type="ECO:0000313" key="1">
    <source>
        <dbReference type="EMBL" id="GAA4199606.1"/>
    </source>
</evidence>